<dbReference type="Proteomes" id="UP001295469">
    <property type="component" value="Chromosome C06"/>
</dbReference>
<protein>
    <submittedName>
        <fullName evidence="1">(rape) hypothetical protein</fullName>
    </submittedName>
</protein>
<sequence>MIERFSISNGFPSFINGNFLLDHLLSLDRPRVRYWFAIGPKGCLLCAMVRHEWNLLGRLSGFS</sequence>
<evidence type="ECO:0000313" key="1">
    <source>
        <dbReference type="EMBL" id="CAF2057573.1"/>
    </source>
</evidence>
<proteinExistence type="predicted"/>
<dbReference type="AlphaFoldDB" id="A0A816Q8V7"/>
<organism evidence="1">
    <name type="scientific">Brassica napus</name>
    <name type="common">Rape</name>
    <dbReference type="NCBI Taxonomy" id="3708"/>
    <lineage>
        <taxon>Eukaryota</taxon>
        <taxon>Viridiplantae</taxon>
        <taxon>Streptophyta</taxon>
        <taxon>Embryophyta</taxon>
        <taxon>Tracheophyta</taxon>
        <taxon>Spermatophyta</taxon>
        <taxon>Magnoliopsida</taxon>
        <taxon>eudicotyledons</taxon>
        <taxon>Gunneridae</taxon>
        <taxon>Pentapetalae</taxon>
        <taxon>rosids</taxon>
        <taxon>malvids</taxon>
        <taxon>Brassicales</taxon>
        <taxon>Brassicaceae</taxon>
        <taxon>Brassiceae</taxon>
        <taxon>Brassica</taxon>
    </lineage>
</organism>
<name>A0A816Q8V7_BRANA</name>
<accession>A0A816Q8V7</accession>
<reference evidence="1" key="1">
    <citation type="submission" date="2021-01" db="EMBL/GenBank/DDBJ databases">
        <authorList>
            <consortium name="Genoscope - CEA"/>
            <person name="William W."/>
        </authorList>
    </citation>
    <scope>NUCLEOTIDE SEQUENCE</scope>
</reference>
<gene>
    <name evidence="1" type="ORF">DARMORV10_C06P17490.1</name>
</gene>
<dbReference type="EMBL" id="HG994370">
    <property type="protein sequence ID" value="CAF2057573.1"/>
    <property type="molecule type" value="Genomic_DNA"/>
</dbReference>